<dbReference type="Proteomes" id="UP000502677">
    <property type="component" value="Chromosome"/>
</dbReference>
<evidence type="ECO:0000313" key="2">
    <source>
        <dbReference type="Proteomes" id="UP000502677"/>
    </source>
</evidence>
<dbReference type="KEGG" id="lvi:G7068_16095"/>
<gene>
    <name evidence="1" type="ORF">G7068_16095</name>
</gene>
<keyword evidence="2" id="KW-1185">Reference proteome</keyword>
<dbReference type="RefSeq" id="WP_166292894.1">
    <property type="nucleotide sequence ID" value="NZ_CP049863.1"/>
</dbReference>
<dbReference type="AlphaFoldDB" id="A0A6G7XJL6"/>
<dbReference type="EMBL" id="CP049863">
    <property type="protein sequence ID" value="QIK64568.1"/>
    <property type="molecule type" value="Genomic_DNA"/>
</dbReference>
<proteinExistence type="predicted"/>
<reference evidence="1 2" key="1">
    <citation type="submission" date="2020-03" db="EMBL/GenBank/DDBJ databases">
        <title>Leucobacter sp. nov., isolated from beetles.</title>
        <authorList>
            <person name="Hyun D.-W."/>
            <person name="Bae J.-W."/>
        </authorList>
    </citation>
    <scope>NUCLEOTIDE SEQUENCE [LARGE SCALE GENOMIC DNA]</scope>
    <source>
        <strain evidence="1 2">HDW9C</strain>
    </source>
</reference>
<protein>
    <submittedName>
        <fullName evidence="1">Uncharacterized protein</fullName>
    </submittedName>
</protein>
<accession>A0A6G7XJL6</accession>
<evidence type="ECO:0000313" key="1">
    <source>
        <dbReference type="EMBL" id="QIK64568.1"/>
    </source>
</evidence>
<organism evidence="1 2">
    <name type="scientific">Leucobacter viscericola</name>
    <dbReference type="NCBI Taxonomy" id="2714935"/>
    <lineage>
        <taxon>Bacteria</taxon>
        <taxon>Bacillati</taxon>
        <taxon>Actinomycetota</taxon>
        <taxon>Actinomycetes</taxon>
        <taxon>Micrococcales</taxon>
        <taxon>Microbacteriaceae</taxon>
        <taxon>Leucobacter</taxon>
    </lineage>
</organism>
<name>A0A6G7XJL6_9MICO</name>
<sequence>MAEVVPVQVHPWPMTEGQLAVLKEAKAGADLEMKIIPTRAVPGLHARVLGLGGPPPWVSDCALVSNPCDVDSVRHALIWMLTAPADDERGFMAKDWLEAVLGDEIAELPTPECKCRCGNKLAVRNYHPLNGCCEPCFEEGCYLVEGMCFCD</sequence>